<protein>
    <recommendedName>
        <fullName evidence="3">Pseudouridine-5'-phosphatase</fullName>
    </recommendedName>
</protein>
<dbReference type="SUPFAM" id="SSF56784">
    <property type="entry name" value="HAD-like"/>
    <property type="match status" value="1"/>
</dbReference>
<evidence type="ECO:0000313" key="2">
    <source>
        <dbReference type="Proteomes" id="UP001153620"/>
    </source>
</evidence>
<dbReference type="InterPro" id="IPR041492">
    <property type="entry name" value="HAD_2"/>
</dbReference>
<dbReference type="OrthoDB" id="40579at2759"/>
<dbReference type="FunFam" id="3.40.50.1000:FF:000055">
    <property type="entry name" value="Haloacid dehalogenase-like hydrolase family protein"/>
    <property type="match status" value="1"/>
</dbReference>
<dbReference type="InterPro" id="IPR036412">
    <property type="entry name" value="HAD-like_sf"/>
</dbReference>
<dbReference type="PANTHER" id="PTHR18901:SF38">
    <property type="entry name" value="PSEUDOURIDINE-5'-PHOSPHATASE"/>
    <property type="match status" value="1"/>
</dbReference>
<evidence type="ECO:0008006" key="3">
    <source>
        <dbReference type="Google" id="ProtNLM"/>
    </source>
</evidence>
<dbReference type="EMBL" id="OU895880">
    <property type="protein sequence ID" value="CAG9811812.1"/>
    <property type="molecule type" value="Genomic_DNA"/>
</dbReference>
<name>A0A9N9WZ21_9DIPT</name>
<dbReference type="InterPro" id="IPR006439">
    <property type="entry name" value="HAD-SF_hydro_IA"/>
</dbReference>
<dbReference type="Pfam" id="PF13419">
    <property type="entry name" value="HAD_2"/>
    <property type="match status" value="1"/>
</dbReference>
<dbReference type="InterPro" id="IPR023214">
    <property type="entry name" value="HAD_sf"/>
</dbReference>
<reference evidence="1" key="2">
    <citation type="submission" date="2022-10" db="EMBL/GenBank/DDBJ databases">
        <authorList>
            <consortium name="ENA_rothamsted_submissions"/>
            <consortium name="culmorum"/>
            <person name="King R."/>
        </authorList>
    </citation>
    <scope>NUCLEOTIDE SEQUENCE</scope>
</reference>
<dbReference type="Gene3D" id="1.10.150.240">
    <property type="entry name" value="Putative phosphatase, domain 2"/>
    <property type="match status" value="1"/>
</dbReference>
<keyword evidence="2" id="KW-1185">Reference proteome</keyword>
<dbReference type="GO" id="GO:0016791">
    <property type="term" value="F:phosphatase activity"/>
    <property type="evidence" value="ECO:0007669"/>
    <property type="project" value="TreeGrafter"/>
</dbReference>
<sequence>MSRSIFNNRPVTHCIFDMDGLILDTERLAFQVTQNILNKLSNPPKVHTWKNKESLLGLKCDDVAKKVVKIYDLPISWQTYKEMARHEAKTLMENCEICEGAERLIYHLYSNNIPICVATSSSKESFAIKTTNYKELFSAFNHIVLGGSDSEVRNGKPSPDIFIVAASRFDDMPNFQNCLVFEDSPSGVQAAIAADMQVVAIPDQLTCKSKVKNATVILDSLNDFRPEYFGLPAFDEK</sequence>
<dbReference type="PANTHER" id="PTHR18901">
    <property type="entry name" value="2-DEOXYGLUCOSE-6-PHOSPHATE PHOSPHATASE 2"/>
    <property type="match status" value="1"/>
</dbReference>
<gene>
    <name evidence="1" type="ORF">CHIRRI_LOCUS14619</name>
</gene>
<organism evidence="1 2">
    <name type="scientific">Chironomus riparius</name>
    <dbReference type="NCBI Taxonomy" id="315576"/>
    <lineage>
        <taxon>Eukaryota</taxon>
        <taxon>Metazoa</taxon>
        <taxon>Ecdysozoa</taxon>
        <taxon>Arthropoda</taxon>
        <taxon>Hexapoda</taxon>
        <taxon>Insecta</taxon>
        <taxon>Pterygota</taxon>
        <taxon>Neoptera</taxon>
        <taxon>Endopterygota</taxon>
        <taxon>Diptera</taxon>
        <taxon>Nematocera</taxon>
        <taxon>Chironomoidea</taxon>
        <taxon>Chironomidae</taxon>
        <taxon>Chironominae</taxon>
        <taxon>Chironomus</taxon>
    </lineage>
</organism>
<dbReference type="SFLD" id="SFLDG01129">
    <property type="entry name" value="C1.5:_HAD__Beta-PGM__Phosphata"/>
    <property type="match status" value="1"/>
</dbReference>
<dbReference type="NCBIfam" id="TIGR01509">
    <property type="entry name" value="HAD-SF-IA-v3"/>
    <property type="match status" value="1"/>
</dbReference>
<dbReference type="Proteomes" id="UP001153620">
    <property type="component" value="Chromosome 4"/>
</dbReference>
<accession>A0A9N9WZ21</accession>
<dbReference type="InterPro" id="IPR023198">
    <property type="entry name" value="PGP-like_dom2"/>
</dbReference>
<proteinExistence type="predicted"/>
<evidence type="ECO:0000313" key="1">
    <source>
        <dbReference type="EMBL" id="CAG9811812.1"/>
    </source>
</evidence>
<dbReference type="SFLD" id="SFLDS00003">
    <property type="entry name" value="Haloacid_Dehalogenase"/>
    <property type="match status" value="1"/>
</dbReference>
<reference evidence="1" key="1">
    <citation type="submission" date="2022-01" db="EMBL/GenBank/DDBJ databases">
        <authorList>
            <person name="King R."/>
        </authorList>
    </citation>
    <scope>NUCLEOTIDE SEQUENCE</scope>
</reference>
<dbReference type="Gene3D" id="3.40.50.1000">
    <property type="entry name" value="HAD superfamily/HAD-like"/>
    <property type="match status" value="1"/>
</dbReference>
<dbReference type="AlphaFoldDB" id="A0A9N9WZ21"/>